<evidence type="ECO:0000256" key="1">
    <source>
        <dbReference type="ARBA" id="ARBA00022490"/>
    </source>
</evidence>
<comment type="subcellular location">
    <subcellularLocation>
        <location evidence="3">Cytoplasm</location>
    </subcellularLocation>
</comment>
<dbReference type="GO" id="GO:0006777">
    <property type="term" value="P:Mo-molybdopterin cofactor biosynthetic process"/>
    <property type="evidence" value="ECO:0007669"/>
    <property type="project" value="UniProtKB-UniRule"/>
</dbReference>
<keyword evidence="1 3" id="KW-0963">Cytoplasm</keyword>
<dbReference type="PIRSF" id="PIRSF015626">
    <property type="entry name" value="FdhD"/>
    <property type="match status" value="1"/>
</dbReference>
<comment type="caution">
    <text evidence="3">Lacks conserved residue(s) required for the propagation of feature annotation.</text>
</comment>
<dbReference type="PANTHER" id="PTHR30592">
    <property type="entry name" value="FORMATE DEHYDROGENASE"/>
    <property type="match status" value="1"/>
</dbReference>
<dbReference type="Gene3D" id="3.40.140.10">
    <property type="entry name" value="Cytidine Deaminase, domain 2"/>
    <property type="match status" value="1"/>
</dbReference>
<dbReference type="GO" id="GO:0097163">
    <property type="term" value="F:sulfur carrier activity"/>
    <property type="evidence" value="ECO:0007669"/>
    <property type="project" value="UniProtKB-UniRule"/>
</dbReference>
<feature type="active site" description="Cysteine persulfide intermediate" evidence="3">
    <location>
        <position position="116"/>
    </location>
</feature>
<name>A0A4R1XU17_ACICA</name>
<keyword evidence="2 3" id="KW-0501">Molybdenum cofactor biosynthesis</keyword>
<gene>
    <name evidence="3" type="primary">fdhD</name>
    <name evidence="4" type="ORF">EC844_11264</name>
</gene>
<organism evidence="4 5">
    <name type="scientific">Acinetobacter calcoaceticus</name>
    <dbReference type="NCBI Taxonomy" id="471"/>
    <lineage>
        <taxon>Bacteria</taxon>
        <taxon>Pseudomonadati</taxon>
        <taxon>Pseudomonadota</taxon>
        <taxon>Gammaproteobacteria</taxon>
        <taxon>Moraxellales</taxon>
        <taxon>Moraxellaceae</taxon>
        <taxon>Acinetobacter</taxon>
        <taxon>Acinetobacter calcoaceticus/baumannii complex</taxon>
    </lineage>
</organism>
<evidence type="ECO:0000256" key="2">
    <source>
        <dbReference type="ARBA" id="ARBA00023150"/>
    </source>
</evidence>
<dbReference type="GO" id="GO:0005737">
    <property type="term" value="C:cytoplasm"/>
    <property type="evidence" value="ECO:0007669"/>
    <property type="project" value="UniProtKB-SubCell"/>
</dbReference>
<dbReference type="InterPro" id="IPR016193">
    <property type="entry name" value="Cytidine_deaminase-like"/>
</dbReference>
<dbReference type="Proteomes" id="UP000294963">
    <property type="component" value="Unassembled WGS sequence"/>
</dbReference>
<dbReference type="SUPFAM" id="SSF53927">
    <property type="entry name" value="Cytidine deaminase-like"/>
    <property type="match status" value="1"/>
</dbReference>
<dbReference type="PANTHER" id="PTHR30592:SF1">
    <property type="entry name" value="SULFUR CARRIER PROTEIN FDHD"/>
    <property type="match status" value="1"/>
</dbReference>
<keyword evidence="5" id="KW-1185">Reference proteome</keyword>
<comment type="caution">
    <text evidence="4">The sequence shown here is derived from an EMBL/GenBank/DDBJ whole genome shotgun (WGS) entry which is preliminary data.</text>
</comment>
<sequence length="268" mass="29425">MRLNLQDLNDGVELVTVQRYEQHSMQQQSDEVVQESPIALVYNGISHAVMMATPQDLVCFAKGFSLSEGILDSLQQLYALEIRHSAYGIEVEMQIASRAFSALKQHRRMLIGATGCGLCGIESLQQLGQQLPVVTHRAAQAWYAQIPSAIAQLKAQQRISQRTGGAHAAAWVVQGQIVALFEDVGRHNALDKLLGYLAEQQYDRSQGFVVMTSRASYELIRKCAYLNIALIACISAPTSLAIQMAQSAGIHLAGFCRGEGFVVYNRAE</sequence>
<evidence type="ECO:0000256" key="3">
    <source>
        <dbReference type="HAMAP-Rule" id="MF_00187"/>
    </source>
</evidence>
<comment type="similarity">
    <text evidence="3">Belongs to the FdhD family.</text>
</comment>
<dbReference type="AlphaFoldDB" id="A0A4R1XU17"/>
<dbReference type="Pfam" id="PF02634">
    <property type="entry name" value="FdhD-NarQ"/>
    <property type="match status" value="1"/>
</dbReference>
<dbReference type="GO" id="GO:0016783">
    <property type="term" value="F:sulfurtransferase activity"/>
    <property type="evidence" value="ECO:0007669"/>
    <property type="project" value="InterPro"/>
</dbReference>
<evidence type="ECO:0000313" key="5">
    <source>
        <dbReference type="Proteomes" id="UP000294963"/>
    </source>
</evidence>
<dbReference type="HAMAP" id="MF_00187">
    <property type="entry name" value="FdhD"/>
    <property type="match status" value="1"/>
</dbReference>
<dbReference type="InterPro" id="IPR003786">
    <property type="entry name" value="FdhD"/>
</dbReference>
<accession>A0A4R1XU17</accession>
<evidence type="ECO:0000313" key="4">
    <source>
        <dbReference type="EMBL" id="TCM66621.1"/>
    </source>
</evidence>
<comment type="function">
    <text evidence="3">Required for formate dehydrogenase (FDH) activity. Acts as a sulfur carrier protein that transfers sulfur from IscS to the molybdenum cofactor prior to its insertion into FDH.</text>
</comment>
<dbReference type="NCBIfam" id="TIGR00129">
    <property type="entry name" value="fdhD_narQ"/>
    <property type="match status" value="1"/>
</dbReference>
<dbReference type="Gene3D" id="3.10.20.10">
    <property type="match status" value="1"/>
</dbReference>
<proteinExistence type="inferred from homology"/>
<reference evidence="4 5" key="1">
    <citation type="submission" date="2019-03" db="EMBL/GenBank/DDBJ databases">
        <title>Genomic analyses of the natural microbiome of Caenorhabditis elegans.</title>
        <authorList>
            <person name="Samuel B."/>
        </authorList>
    </citation>
    <scope>NUCLEOTIDE SEQUENCE [LARGE SCALE GENOMIC DNA]</scope>
    <source>
        <strain evidence="4 5">JUb89</strain>
    </source>
</reference>
<protein>
    <recommendedName>
        <fullName evidence="3">Sulfur carrier protein FdhD</fullName>
    </recommendedName>
</protein>
<dbReference type="EMBL" id="SLVJ01000012">
    <property type="protein sequence ID" value="TCM66621.1"/>
    <property type="molecule type" value="Genomic_DNA"/>
</dbReference>